<dbReference type="PANTHER" id="PTHR48070:SF6">
    <property type="entry name" value="ESTERASE OVCA2"/>
    <property type="match status" value="1"/>
</dbReference>
<reference evidence="3" key="1">
    <citation type="submission" date="2021-01" db="EMBL/GenBank/DDBJ databases">
        <authorList>
            <consortium name="Genoscope - CEA"/>
            <person name="William W."/>
        </authorList>
    </citation>
    <scope>NUCLEOTIDE SEQUENCE</scope>
</reference>
<evidence type="ECO:0000256" key="1">
    <source>
        <dbReference type="ARBA" id="ARBA00022801"/>
    </source>
</evidence>
<dbReference type="InterPro" id="IPR005645">
    <property type="entry name" value="FSH-like_dom"/>
</dbReference>
<evidence type="ECO:0000313" key="3">
    <source>
        <dbReference type="EMBL" id="CAD8114262.1"/>
    </source>
</evidence>
<dbReference type="GO" id="GO:0005634">
    <property type="term" value="C:nucleus"/>
    <property type="evidence" value="ECO:0007669"/>
    <property type="project" value="TreeGrafter"/>
</dbReference>
<name>A0A8S1QF69_PARPR</name>
<keyword evidence="4" id="KW-1185">Reference proteome</keyword>
<accession>A0A8S1QF69</accession>
<dbReference type="PANTHER" id="PTHR48070">
    <property type="entry name" value="ESTERASE OVCA2"/>
    <property type="match status" value="1"/>
</dbReference>
<dbReference type="InterPro" id="IPR050593">
    <property type="entry name" value="LovG"/>
</dbReference>
<evidence type="ECO:0000259" key="2">
    <source>
        <dbReference type="Pfam" id="PF03959"/>
    </source>
</evidence>
<dbReference type="AlphaFoldDB" id="A0A8S1QF69"/>
<comment type="caution">
    <text evidence="3">The sequence shown here is derived from an EMBL/GenBank/DDBJ whole genome shotgun (WGS) entry which is preliminary data.</text>
</comment>
<proteinExistence type="predicted"/>
<evidence type="ECO:0000313" key="4">
    <source>
        <dbReference type="Proteomes" id="UP000688137"/>
    </source>
</evidence>
<dbReference type="GO" id="GO:0005737">
    <property type="term" value="C:cytoplasm"/>
    <property type="evidence" value="ECO:0007669"/>
    <property type="project" value="TreeGrafter"/>
</dbReference>
<dbReference type="Proteomes" id="UP000688137">
    <property type="component" value="Unassembled WGS sequence"/>
</dbReference>
<gene>
    <name evidence="3" type="ORF">PPRIM_AZ9-3.1.T1590025</name>
</gene>
<dbReference type="GO" id="GO:0016787">
    <property type="term" value="F:hydrolase activity"/>
    <property type="evidence" value="ECO:0007669"/>
    <property type="project" value="UniProtKB-KW"/>
</dbReference>
<sequence>MQQYKCLALPGWLNDADIMKSLMTQLEKSLASIITFEYLDPSYDVNKSITQLPSNIQVPQGVGKKLYRWGDIHLDHSQDVTNLRAKIINDPTIVGVVGFSHGTLLVTELGQLAHTDIELRKRLKFFMAFSCHGIKAKKEIFSQKRLITIPTIQTVGQRDPLQMESLIQSSEFLNPLMIYTDATHRVPIFSFEQLKQIKKFVQSALEQPKL</sequence>
<feature type="domain" description="Serine hydrolase" evidence="2">
    <location>
        <begin position="3"/>
        <end position="188"/>
    </location>
</feature>
<protein>
    <recommendedName>
        <fullName evidence="2">Serine hydrolase domain-containing protein</fullName>
    </recommendedName>
</protein>
<dbReference type="EMBL" id="CAJJDM010000164">
    <property type="protein sequence ID" value="CAD8114262.1"/>
    <property type="molecule type" value="Genomic_DNA"/>
</dbReference>
<organism evidence="3 4">
    <name type="scientific">Paramecium primaurelia</name>
    <dbReference type="NCBI Taxonomy" id="5886"/>
    <lineage>
        <taxon>Eukaryota</taxon>
        <taxon>Sar</taxon>
        <taxon>Alveolata</taxon>
        <taxon>Ciliophora</taxon>
        <taxon>Intramacronucleata</taxon>
        <taxon>Oligohymenophorea</taxon>
        <taxon>Peniculida</taxon>
        <taxon>Parameciidae</taxon>
        <taxon>Paramecium</taxon>
    </lineage>
</organism>
<dbReference type="Pfam" id="PF03959">
    <property type="entry name" value="FSH1"/>
    <property type="match status" value="1"/>
</dbReference>
<keyword evidence="1" id="KW-0378">Hydrolase</keyword>
<dbReference type="OMA" id="CHGIKAK"/>